<sequence>MIATEAVITKKKLKIKFGSQRIEAVPGSQPCEYGQQQSHVENWRHSSSVAESNQLMMSKPYRSSGGKKMIASEHSKERSSILPFNKRQAQEVIEGPKDKRPKMDRGVTHQCSVILKSLMMHPAGWVFNRPVDPVKLDIPDYFSIISKPMDLGTVKTRLDRNLYSVSDEFVADVRLTFSNAMLYNPPENNVHKMAQELNNLFDIKWKSLEEKWSSEVPKAGLGKILSGKMMEVNDTRQNCPKTPPLHSTLSSKKSKMSEEKAARSSYCARAVEVERAKPAQNLSSKLVIKNLHKGTNDGGRLACNIVNAKPPLSPVACKSCGKCGSATCGCNLPSDSTHASSDITSERSLGGDRACSTDASKPDCQVKSTSTSQMSKSDPDSDGAVSALDDGNLCPSSQLTPPATDSASAEEWTTPLLDVQMSPKKALRAAMLKSRFADTILKAQQRTLLDHTSVFFDLKGDKADPVKLQQEKERLEQRQREEKARIEAQIKAAEAASRMKAEIELKKQREKEREAARVALQKMERTVEIEHNLEILKELEMLSGCCLSPHLLNGSEAQKRAFKEAHFKNPLERIGLFMKSDYLVEDEDEEILNLDGDGEEGEIFS</sequence>
<evidence type="ECO:0000256" key="2">
    <source>
        <dbReference type="PROSITE-ProRule" id="PRU00035"/>
    </source>
</evidence>
<accession>A0AAP0QZ05</accession>
<proteinExistence type="predicted"/>
<reference evidence="6 7" key="1">
    <citation type="submission" date="2024-05" db="EMBL/GenBank/DDBJ databases">
        <title>Haplotype-resolved chromosome-level genome assembly of Huyou (Citrus changshanensis).</title>
        <authorList>
            <person name="Miao C."/>
            <person name="Chen W."/>
            <person name="Wu Y."/>
            <person name="Wang L."/>
            <person name="Zhao S."/>
            <person name="Grierson D."/>
            <person name="Xu C."/>
            <person name="Chen K."/>
        </authorList>
    </citation>
    <scope>NUCLEOTIDE SEQUENCE [LARGE SCALE GENOMIC DNA]</scope>
    <source>
        <strain evidence="6">01-14</strain>
        <tissue evidence="6">Leaf</tissue>
    </source>
</reference>
<dbReference type="PANTHER" id="PTHR46136">
    <property type="entry name" value="TRANSCRIPTION FACTOR GTE8"/>
    <property type="match status" value="1"/>
</dbReference>
<dbReference type="Gene3D" id="1.20.920.10">
    <property type="entry name" value="Bromodomain-like"/>
    <property type="match status" value="1"/>
</dbReference>
<feature type="compositionally biased region" description="Polar residues" evidence="4">
    <location>
        <begin position="366"/>
        <end position="376"/>
    </location>
</feature>
<feature type="compositionally biased region" description="Polar residues" evidence="4">
    <location>
        <begin position="337"/>
        <end position="347"/>
    </location>
</feature>
<dbReference type="EMBL" id="JBCGBO010000002">
    <property type="protein sequence ID" value="KAK9223993.1"/>
    <property type="molecule type" value="Genomic_DNA"/>
</dbReference>
<comment type="caution">
    <text evidence="6">The sequence shown here is derived from an EMBL/GenBank/DDBJ whole genome shotgun (WGS) entry which is preliminary data.</text>
</comment>
<evidence type="ECO:0000256" key="3">
    <source>
        <dbReference type="SAM" id="Coils"/>
    </source>
</evidence>
<dbReference type="InterPro" id="IPR052442">
    <property type="entry name" value="Env_Response_Regulator"/>
</dbReference>
<feature type="coiled-coil region" evidence="3">
    <location>
        <begin position="469"/>
        <end position="526"/>
    </location>
</feature>
<dbReference type="AlphaFoldDB" id="A0AAP0QZ05"/>
<feature type="region of interest" description="Disordered" evidence="4">
    <location>
        <begin position="236"/>
        <end position="258"/>
    </location>
</feature>
<dbReference type="Pfam" id="PF00439">
    <property type="entry name" value="Bromodomain"/>
    <property type="match status" value="1"/>
</dbReference>
<evidence type="ECO:0000256" key="1">
    <source>
        <dbReference type="ARBA" id="ARBA00023117"/>
    </source>
</evidence>
<organism evidence="6 7">
    <name type="scientific">Citrus x changshan-huyou</name>
    <dbReference type="NCBI Taxonomy" id="2935761"/>
    <lineage>
        <taxon>Eukaryota</taxon>
        <taxon>Viridiplantae</taxon>
        <taxon>Streptophyta</taxon>
        <taxon>Embryophyta</taxon>
        <taxon>Tracheophyta</taxon>
        <taxon>Spermatophyta</taxon>
        <taxon>Magnoliopsida</taxon>
        <taxon>eudicotyledons</taxon>
        <taxon>Gunneridae</taxon>
        <taxon>Pentapetalae</taxon>
        <taxon>rosids</taxon>
        <taxon>malvids</taxon>
        <taxon>Sapindales</taxon>
        <taxon>Rutaceae</taxon>
        <taxon>Aurantioideae</taxon>
        <taxon>Citrus</taxon>
    </lineage>
</organism>
<protein>
    <recommendedName>
        <fullName evidence="5">Bromo domain-containing protein</fullName>
    </recommendedName>
</protein>
<evidence type="ECO:0000256" key="4">
    <source>
        <dbReference type="SAM" id="MobiDB-lite"/>
    </source>
</evidence>
<keyword evidence="1 2" id="KW-0103">Bromodomain</keyword>
<feature type="compositionally biased region" description="Polar residues" evidence="4">
    <location>
        <begin position="236"/>
        <end position="249"/>
    </location>
</feature>
<keyword evidence="3" id="KW-0175">Coiled coil</keyword>
<dbReference type="PROSITE" id="PS50014">
    <property type="entry name" value="BROMODOMAIN_2"/>
    <property type="match status" value="1"/>
</dbReference>
<dbReference type="PRINTS" id="PR00503">
    <property type="entry name" value="BROMODOMAIN"/>
</dbReference>
<keyword evidence="7" id="KW-1185">Reference proteome</keyword>
<feature type="domain" description="Bromo" evidence="5">
    <location>
        <begin position="119"/>
        <end position="191"/>
    </location>
</feature>
<dbReference type="SMART" id="SM00297">
    <property type="entry name" value="BROMO"/>
    <property type="match status" value="1"/>
</dbReference>
<dbReference type="Proteomes" id="UP001428341">
    <property type="component" value="Unassembled WGS sequence"/>
</dbReference>
<dbReference type="InterPro" id="IPR001487">
    <property type="entry name" value="Bromodomain"/>
</dbReference>
<feature type="region of interest" description="Disordered" evidence="4">
    <location>
        <begin position="337"/>
        <end position="410"/>
    </location>
</feature>
<gene>
    <name evidence="6" type="ORF">WN944_012442</name>
</gene>
<dbReference type="PANTHER" id="PTHR46136:SF19">
    <property type="entry name" value="TRANSCRIPTION FACTOR GTE12"/>
    <property type="match status" value="1"/>
</dbReference>
<evidence type="ECO:0000313" key="6">
    <source>
        <dbReference type="EMBL" id="KAK9223993.1"/>
    </source>
</evidence>
<dbReference type="InterPro" id="IPR036427">
    <property type="entry name" value="Bromodomain-like_sf"/>
</dbReference>
<name>A0AAP0QZ05_9ROSI</name>
<evidence type="ECO:0000259" key="5">
    <source>
        <dbReference type="PROSITE" id="PS50014"/>
    </source>
</evidence>
<evidence type="ECO:0000313" key="7">
    <source>
        <dbReference type="Proteomes" id="UP001428341"/>
    </source>
</evidence>
<feature type="compositionally biased region" description="Polar residues" evidence="4">
    <location>
        <begin position="394"/>
        <end position="407"/>
    </location>
</feature>
<dbReference type="SUPFAM" id="SSF47370">
    <property type="entry name" value="Bromodomain"/>
    <property type="match status" value="1"/>
</dbReference>